<dbReference type="eggNOG" id="KOG3355">
    <property type="taxonomic scope" value="Eukaryota"/>
</dbReference>
<dbReference type="AlphaFoldDB" id="G4TLH5"/>
<keyword evidence="5" id="KW-1015">Disulfide bond</keyword>
<gene>
    <name evidence="8" type="ORF">PIIN_06103</name>
</gene>
<comment type="cofactor">
    <cofactor evidence="1 6">
        <name>FAD</name>
        <dbReference type="ChEBI" id="CHEBI:57692"/>
    </cofactor>
</comment>
<comment type="catalytic activity">
    <reaction evidence="6">
        <text>2 R'C(R)SH + O2 = R'C(R)S-S(R)CR' + H2O2</text>
        <dbReference type="Rhea" id="RHEA:17357"/>
        <dbReference type="ChEBI" id="CHEBI:15379"/>
        <dbReference type="ChEBI" id="CHEBI:16240"/>
        <dbReference type="ChEBI" id="CHEBI:16520"/>
        <dbReference type="ChEBI" id="CHEBI:17412"/>
        <dbReference type="EC" id="1.8.3.2"/>
    </reaction>
</comment>
<dbReference type="Gene3D" id="1.20.120.310">
    <property type="entry name" value="ERV/ALR sulfhydryl oxidase domain"/>
    <property type="match status" value="1"/>
</dbReference>
<dbReference type="GO" id="GO:0050660">
    <property type="term" value="F:flavin adenine dinucleotide binding"/>
    <property type="evidence" value="ECO:0007669"/>
    <property type="project" value="TreeGrafter"/>
</dbReference>
<dbReference type="InParanoid" id="G4TLH5"/>
<dbReference type="HOGENOM" id="CLU_070631_2_0_1"/>
<dbReference type="STRING" id="1109443.G4TLH5"/>
<dbReference type="InterPro" id="IPR017905">
    <property type="entry name" value="ERV/ALR_sulphydryl_oxidase"/>
</dbReference>
<evidence type="ECO:0000256" key="5">
    <source>
        <dbReference type="ARBA" id="ARBA00023157"/>
    </source>
</evidence>
<dbReference type="FunFam" id="1.20.120.310:FF:000002">
    <property type="entry name" value="Sulfhydryl oxidase"/>
    <property type="match status" value="1"/>
</dbReference>
<evidence type="ECO:0000256" key="1">
    <source>
        <dbReference type="ARBA" id="ARBA00001974"/>
    </source>
</evidence>
<dbReference type="EC" id="1.8.3.2" evidence="6"/>
<feature type="domain" description="ERV/ALR sulfhydryl oxidase" evidence="7">
    <location>
        <begin position="72"/>
        <end position="172"/>
    </location>
</feature>
<dbReference type="Proteomes" id="UP000007148">
    <property type="component" value="Unassembled WGS sequence"/>
</dbReference>
<evidence type="ECO:0000256" key="2">
    <source>
        <dbReference type="ARBA" id="ARBA00022630"/>
    </source>
</evidence>
<keyword evidence="9" id="KW-1185">Reference proteome</keyword>
<dbReference type="InterPro" id="IPR039799">
    <property type="entry name" value="ALR/ERV"/>
</dbReference>
<reference evidence="8 9" key="1">
    <citation type="journal article" date="2011" name="PLoS Pathog.">
        <title>Endophytic Life Strategies Decoded by Genome and Transcriptome Analyses of the Mutualistic Root Symbiont Piriformospora indica.</title>
        <authorList>
            <person name="Zuccaro A."/>
            <person name="Lahrmann U."/>
            <person name="Guldener U."/>
            <person name="Langen G."/>
            <person name="Pfiffi S."/>
            <person name="Biedenkopf D."/>
            <person name="Wong P."/>
            <person name="Samans B."/>
            <person name="Grimm C."/>
            <person name="Basiewicz M."/>
            <person name="Murat C."/>
            <person name="Martin F."/>
            <person name="Kogel K.H."/>
        </authorList>
    </citation>
    <scope>NUCLEOTIDE SEQUENCE [LARGE SCALE GENOMIC DNA]</scope>
    <source>
        <strain evidence="8 9">DSM 11827</strain>
    </source>
</reference>
<keyword evidence="2 6" id="KW-0285">Flavoprotein</keyword>
<dbReference type="PANTHER" id="PTHR12645:SF1">
    <property type="entry name" value="FAD-LINKED SULFHYDRYL OXIDASE ERV2"/>
    <property type="match status" value="1"/>
</dbReference>
<evidence type="ECO:0000313" key="9">
    <source>
        <dbReference type="Proteomes" id="UP000007148"/>
    </source>
</evidence>
<accession>G4TLH5</accession>
<evidence type="ECO:0000259" key="7">
    <source>
        <dbReference type="PROSITE" id="PS51324"/>
    </source>
</evidence>
<dbReference type="OrthoDB" id="59470at2759"/>
<evidence type="ECO:0000313" key="8">
    <source>
        <dbReference type="EMBL" id="CCA72168.1"/>
    </source>
</evidence>
<organism evidence="8 9">
    <name type="scientific">Serendipita indica (strain DSM 11827)</name>
    <name type="common">Root endophyte fungus</name>
    <name type="synonym">Piriformospora indica</name>
    <dbReference type="NCBI Taxonomy" id="1109443"/>
    <lineage>
        <taxon>Eukaryota</taxon>
        <taxon>Fungi</taxon>
        <taxon>Dikarya</taxon>
        <taxon>Basidiomycota</taxon>
        <taxon>Agaricomycotina</taxon>
        <taxon>Agaricomycetes</taxon>
        <taxon>Sebacinales</taxon>
        <taxon>Serendipitaceae</taxon>
        <taxon>Serendipita</taxon>
    </lineage>
</organism>
<name>G4TLH5_SERID</name>
<keyword evidence="4 6" id="KW-0560">Oxidoreductase</keyword>
<evidence type="ECO:0000256" key="3">
    <source>
        <dbReference type="ARBA" id="ARBA00022827"/>
    </source>
</evidence>
<keyword evidence="3 6" id="KW-0274">FAD</keyword>
<dbReference type="PROSITE" id="PS51324">
    <property type="entry name" value="ERV_ALR"/>
    <property type="match status" value="1"/>
</dbReference>
<dbReference type="FunCoup" id="G4TLH5">
    <property type="interactions" value="141"/>
</dbReference>
<protein>
    <recommendedName>
        <fullName evidence="6">Sulfhydryl oxidase</fullName>
        <ecNumber evidence="6">1.8.3.2</ecNumber>
    </recommendedName>
</protein>
<dbReference type="SUPFAM" id="SSF69000">
    <property type="entry name" value="FAD-dependent thiol oxidase"/>
    <property type="match status" value="1"/>
</dbReference>
<evidence type="ECO:0000256" key="4">
    <source>
        <dbReference type="ARBA" id="ARBA00023002"/>
    </source>
</evidence>
<evidence type="ECO:0000256" key="6">
    <source>
        <dbReference type="RuleBase" id="RU371123"/>
    </source>
</evidence>
<dbReference type="Pfam" id="PF04777">
    <property type="entry name" value="Evr1_Alr"/>
    <property type="match status" value="1"/>
</dbReference>
<dbReference type="EMBL" id="CAFZ01000151">
    <property type="protein sequence ID" value="CCA72168.1"/>
    <property type="molecule type" value="Genomic_DNA"/>
</dbReference>
<sequence>MISRFTRSFIVSCFALLLIGSLFFLNPPIRVYKDAITNEWFSNDGVEPYHPPKDSQEQKSHIGSVIMGKLGNETAKAQLGRATWKLLHTMTLRYPEKPTEDEREALKSYFYLSSRLYPCGECAAEFQLLLKENPPQTSSRKAASLWLCHVHNLVNKRLGKDIFDCNTLGDTYDCGCGDDPVEEKKKVPPVDLDGKPLIKGG</sequence>
<comment type="caution">
    <text evidence="8">The sequence shown here is derived from an EMBL/GenBank/DDBJ whole genome shotgun (WGS) entry which is preliminary data.</text>
</comment>
<dbReference type="GO" id="GO:0005739">
    <property type="term" value="C:mitochondrion"/>
    <property type="evidence" value="ECO:0007669"/>
    <property type="project" value="TreeGrafter"/>
</dbReference>
<proteinExistence type="predicted"/>
<dbReference type="InterPro" id="IPR036774">
    <property type="entry name" value="ERV/ALR_sulphydryl_oxid_sf"/>
</dbReference>
<dbReference type="PANTHER" id="PTHR12645">
    <property type="entry name" value="ALR/ERV"/>
    <property type="match status" value="1"/>
</dbReference>
<dbReference type="GO" id="GO:0016971">
    <property type="term" value="F:flavin-dependent sulfhydryl oxidase activity"/>
    <property type="evidence" value="ECO:0007669"/>
    <property type="project" value="InterPro"/>
</dbReference>